<dbReference type="InterPro" id="IPR045864">
    <property type="entry name" value="aa-tRNA-synth_II/BPL/LPL"/>
</dbReference>
<name>A0A139A254_GONPJ</name>
<dbReference type="Pfam" id="PF03147">
    <property type="entry name" value="FDX-ACB"/>
    <property type="match status" value="1"/>
</dbReference>
<dbReference type="SUPFAM" id="SSF55681">
    <property type="entry name" value="Class II aaRS and biotin synthetases"/>
    <property type="match status" value="1"/>
</dbReference>
<evidence type="ECO:0000256" key="3">
    <source>
        <dbReference type="ARBA" id="ARBA00012814"/>
    </source>
</evidence>
<keyword evidence="8" id="KW-0809">Transit peptide</keyword>
<sequence length="498" mass="56054">MYPFNASSVRLLSTIKCSNRVMTMCPVKRIDVEMTPSNRSSTWDSRSLFSTQNRFASSAISGQAPEAKQSSDSQDQTSTITIAGSTYTRDDCTNVPGSIAAAASRRIHHLPTNPVGIFRRLVEKHFRTCHTNVFRTFDDIHPVVTPKANFDTLLFPSDHPSRGPSDTYYVNRDLILRTHSSAHQAQLLAQGNTDFLLTADVYRRDEIDRSHYPAFHQMEGVRTFARDELPPLPPLSLGPSIELIDETSAGSSKNPIQSVHTKEESALVAADLKRTLNGMLLDIFGPLLGVGKESVGGPSQLKIRWVDAYFPFTAPSYEVEVWYQGKWLEVLGSGVTRQEILDGAGHSDRVGWAFGLGIERLAMVLFRIPDIRLFWSGDDRFLSQFEEGKVTEFKAYSKYPACYKDVSFWLPSAIRDDKSAKSTFVENDFMEIVRDEAGDLVEDVAMVDEFTNPTTNRTSRCYRINYRSMDRNLTNDEINVLHRAIEKRAEVDLGVEVR</sequence>
<dbReference type="GO" id="GO:0005759">
    <property type="term" value="C:mitochondrial matrix"/>
    <property type="evidence" value="ECO:0007669"/>
    <property type="project" value="UniProtKB-SubCell"/>
</dbReference>
<evidence type="ECO:0000313" key="18">
    <source>
        <dbReference type="Proteomes" id="UP000070544"/>
    </source>
</evidence>
<evidence type="ECO:0000256" key="8">
    <source>
        <dbReference type="ARBA" id="ARBA00022946"/>
    </source>
</evidence>
<dbReference type="Proteomes" id="UP000070544">
    <property type="component" value="Unassembled WGS sequence"/>
</dbReference>
<gene>
    <name evidence="17" type="ORF">M427DRAFT_61379</name>
</gene>
<dbReference type="EMBL" id="KQ965812">
    <property type="protein sequence ID" value="KXS10857.1"/>
    <property type="molecule type" value="Genomic_DNA"/>
</dbReference>
<dbReference type="Gene3D" id="3.30.930.10">
    <property type="entry name" value="Bira Bifunctional Protein, Domain 2"/>
    <property type="match status" value="1"/>
</dbReference>
<dbReference type="OMA" id="PISHYPQ"/>
<dbReference type="InterPro" id="IPR006195">
    <property type="entry name" value="aa-tRNA-synth_II"/>
</dbReference>
<dbReference type="Gene3D" id="3.30.70.380">
    <property type="entry name" value="Ferrodoxin-fold anticodon-binding domain"/>
    <property type="match status" value="1"/>
</dbReference>
<evidence type="ECO:0000259" key="15">
    <source>
        <dbReference type="PROSITE" id="PS50862"/>
    </source>
</evidence>
<dbReference type="GO" id="GO:0070156">
    <property type="term" value="P:mitochondrial phenylalanyl-tRNA aminoacylation"/>
    <property type="evidence" value="ECO:0007669"/>
    <property type="project" value="EnsemblFungi"/>
</dbReference>
<keyword evidence="10 17" id="KW-0030">Aminoacyl-tRNA synthetase</keyword>
<dbReference type="InterPro" id="IPR004530">
    <property type="entry name" value="Phe-tRNA-synth_IIc_mito"/>
</dbReference>
<comment type="similarity">
    <text evidence="2">Belongs to the class-II aminoacyl-tRNA synthetase family.</text>
</comment>
<evidence type="ECO:0000256" key="13">
    <source>
        <dbReference type="ARBA" id="ARBA00057761"/>
    </source>
</evidence>
<dbReference type="InterPro" id="IPR002319">
    <property type="entry name" value="Phenylalanyl-tRNA_Synthase"/>
</dbReference>
<organism evidence="17 18">
    <name type="scientific">Gonapodya prolifera (strain JEL478)</name>
    <name type="common">Monoblepharis prolifera</name>
    <dbReference type="NCBI Taxonomy" id="1344416"/>
    <lineage>
        <taxon>Eukaryota</taxon>
        <taxon>Fungi</taxon>
        <taxon>Fungi incertae sedis</taxon>
        <taxon>Chytridiomycota</taxon>
        <taxon>Chytridiomycota incertae sedis</taxon>
        <taxon>Monoblepharidomycetes</taxon>
        <taxon>Monoblepharidales</taxon>
        <taxon>Gonapodyaceae</taxon>
        <taxon>Gonapodya</taxon>
    </lineage>
</organism>
<evidence type="ECO:0000256" key="14">
    <source>
        <dbReference type="ARBA" id="ARBA00073229"/>
    </source>
</evidence>
<keyword evidence="5" id="KW-0547">Nucleotide-binding</keyword>
<evidence type="ECO:0000256" key="7">
    <source>
        <dbReference type="ARBA" id="ARBA00022917"/>
    </source>
</evidence>
<comment type="catalytic activity">
    <reaction evidence="12">
        <text>tRNA(Phe) + L-phenylalanine + ATP = L-phenylalanyl-tRNA(Phe) + AMP + diphosphate + H(+)</text>
        <dbReference type="Rhea" id="RHEA:19413"/>
        <dbReference type="Rhea" id="RHEA-COMP:9668"/>
        <dbReference type="Rhea" id="RHEA-COMP:9699"/>
        <dbReference type="ChEBI" id="CHEBI:15378"/>
        <dbReference type="ChEBI" id="CHEBI:30616"/>
        <dbReference type="ChEBI" id="CHEBI:33019"/>
        <dbReference type="ChEBI" id="CHEBI:58095"/>
        <dbReference type="ChEBI" id="CHEBI:78442"/>
        <dbReference type="ChEBI" id="CHEBI:78531"/>
        <dbReference type="ChEBI" id="CHEBI:456215"/>
        <dbReference type="EC" id="6.1.1.20"/>
    </reaction>
</comment>
<evidence type="ECO:0000256" key="6">
    <source>
        <dbReference type="ARBA" id="ARBA00022840"/>
    </source>
</evidence>
<evidence type="ECO:0000256" key="1">
    <source>
        <dbReference type="ARBA" id="ARBA00004305"/>
    </source>
</evidence>
<dbReference type="FunFam" id="3.30.930.10:FF:000053">
    <property type="entry name" value="Phenylalanyl-tRNA synthetase mitochondrial"/>
    <property type="match status" value="1"/>
</dbReference>
<evidence type="ECO:0000256" key="5">
    <source>
        <dbReference type="ARBA" id="ARBA00022741"/>
    </source>
</evidence>
<dbReference type="PANTHER" id="PTHR11538:SF41">
    <property type="entry name" value="PHENYLALANINE--TRNA LIGASE, MITOCHONDRIAL"/>
    <property type="match status" value="1"/>
</dbReference>
<protein>
    <recommendedName>
        <fullName evidence="14">Phenylalanine--tRNA ligase, mitochondrial</fullName>
        <ecNumber evidence="3">6.1.1.20</ecNumber>
    </recommendedName>
    <alternativeName>
        <fullName evidence="11">Phenylalanyl-tRNA synthetase</fullName>
    </alternativeName>
</protein>
<keyword evidence="18" id="KW-1185">Reference proteome</keyword>
<evidence type="ECO:0000256" key="11">
    <source>
        <dbReference type="ARBA" id="ARBA00031194"/>
    </source>
</evidence>
<evidence type="ECO:0000256" key="12">
    <source>
        <dbReference type="ARBA" id="ARBA00049255"/>
    </source>
</evidence>
<dbReference type="EC" id="6.1.1.20" evidence="3"/>
<reference evidence="17 18" key="1">
    <citation type="journal article" date="2015" name="Genome Biol. Evol.">
        <title>Phylogenomic analyses indicate that early fungi evolved digesting cell walls of algal ancestors of land plants.</title>
        <authorList>
            <person name="Chang Y."/>
            <person name="Wang S."/>
            <person name="Sekimoto S."/>
            <person name="Aerts A.L."/>
            <person name="Choi C."/>
            <person name="Clum A."/>
            <person name="LaButti K.M."/>
            <person name="Lindquist E.A."/>
            <person name="Yee Ngan C."/>
            <person name="Ohm R.A."/>
            <person name="Salamov A.A."/>
            <person name="Grigoriev I.V."/>
            <person name="Spatafora J.W."/>
            <person name="Berbee M.L."/>
        </authorList>
    </citation>
    <scope>NUCLEOTIDE SEQUENCE [LARGE SCALE GENOMIC DNA]</scope>
    <source>
        <strain evidence="17 18">JEL478</strain>
    </source>
</reference>
<dbReference type="SMART" id="SM00896">
    <property type="entry name" value="FDX-ACB"/>
    <property type="match status" value="1"/>
</dbReference>
<dbReference type="CDD" id="cd00496">
    <property type="entry name" value="PheRS_alpha_core"/>
    <property type="match status" value="1"/>
</dbReference>
<comment type="function">
    <text evidence="13">Is responsible for the charging of tRNA(Phe) with phenylalanine in mitochondrial translation.</text>
</comment>
<dbReference type="InterPro" id="IPR005121">
    <property type="entry name" value="Fdx_antiC-bd"/>
</dbReference>
<evidence type="ECO:0000256" key="9">
    <source>
        <dbReference type="ARBA" id="ARBA00023128"/>
    </source>
</evidence>
<feature type="domain" description="FDX-ACB" evidence="16">
    <location>
        <begin position="397"/>
        <end position="498"/>
    </location>
</feature>
<dbReference type="PROSITE" id="PS51447">
    <property type="entry name" value="FDX_ACB"/>
    <property type="match status" value="1"/>
</dbReference>
<dbReference type="GO" id="GO:0000049">
    <property type="term" value="F:tRNA binding"/>
    <property type="evidence" value="ECO:0007669"/>
    <property type="project" value="InterPro"/>
</dbReference>
<evidence type="ECO:0000256" key="4">
    <source>
        <dbReference type="ARBA" id="ARBA00022598"/>
    </source>
</evidence>
<dbReference type="FunFam" id="3.30.70.380:FF:000002">
    <property type="entry name" value="phenylalanine--tRNA ligase, mitochondrial"/>
    <property type="match status" value="1"/>
</dbReference>
<dbReference type="STRING" id="1344416.A0A139A254"/>
<evidence type="ECO:0000256" key="10">
    <source>
        <dbReference type="ARBA" id="ARBA00023146"/>
    </source>
</evidence>
<keyword evidence="9" id="KW-0496">Mitochondrion</keyword>
<dbReference type="InterPro" id="IPR036690">
    <property type="entry name" value="Fdx_antiC-bd_sf"/>
</dbReference>
<dbReference type="SUPFAM" id="SSF54991">
    <property type="entry name" value="Anticodon-binding domain of PheRS"/>
    <property type="match status" value="1"/>
</dbReference>
<comment type="subcellular location">
    <subcellularLocation>
        <location evidence="1">Mitochondrion matrix</location>
    </subcellularLocation>
</comment>
<evidence type="ECO:0000259" key="16">
    <source>
        <dbReference type="PROSITE" id="PS51447"/>
    </source>
</evidence>
<dbReference type="PANTHER" id="PTHR11538">
    <property type="entry name" value="PHENYLALANYL-TRNA SYNTHETASE"/>
    <property type="match status" value="1"/>
</dbReference>
<dbReference type="AlphaFoldDB" id="A0A139A254"/>
<keyword evidence="6" id="KW-0067">ATP-binding</keyword>
<dbReference type="NCBIfam" id="TIGR00469">
    <property type="entry name" value="pheS_mito"/>
    <property type="match status" value="1"/>
</dbReference>
<dbReference type="GO" id="GO:0004826">
    <property type="term" value="F:phenylalanine-tRNA ligase activity"/>
    <property type="evidence" value="ECO:0007669"/>
    <property type="project" value="UniProtKB-EC"/>
</dbReference>
<dbReference type="GO" id="GO:0005524">
    <property type="term" value="F:ATP binding"/>
    <property type="evidence" value="ECO:0007669"/>
    <property type="project" value="UniProtKB-KW"/>
</dbReference>
<dbReference type="Pfam" id="PF01409">
    <property type="entry name" value="tRNA-synt_2d"/>
    <property type="match status" value="2"/>
</dbReference>
<dbReference type="OrthoDB" id="4457at2759"/>
<keyword evidence="4" id="KW-0436">Ligase</keyword>
<accession>A0A139A254</accession>
<proteinExistence type="inferred from homology"/>
<dbReference type="PROSITE" id="PS50862">
    <property type="entry name" value="AA_TRNA_LIGASE_II"/>
    <property type="match status" value="1"/>
</dbReference>
<evidence type="ECO:0000313" key="17">
    <source>
        <dbReference type="EMBL" id="KXS10857.1"/>
    </source>
</evidence>
<keyword evidence="7" id="KW-0648">Protein biosynthesis</keyword>
<feature type="domain" description="Aminoacyl-transfer RNA synthetases class-II family profile" evidence="15">
    <location>
        <begin position="142"/>
        <end position="411"/>
    </location>
</feature>
<evidence type="ECO:0000256" key="2">
    <source>
        <dbReference type="ARBA" id="ARBA00008226"/>
    </source>
</evidence>